<evidence type="ECO:0000256" key="3">
    <source>
        <dbReference type="SAM" id="MobiDB-lite"/>
    </source>
</evidence>
<proteinExistence type="predicted"/>
<evidence type="ECO:0000313" key="4">
    <source>
        <dbReference type="EMBL" id="KAJ7039512.1"/>
    </source>
</evidence>
<dbReference type="AlphaFoldDB" id="A0AAD6T5A4"/>
<dbReference type="GO" id="GO:0005524">
    <property type="term" value="F:ATP binding"/>
    <property type="evidence" value="ECO:0007669"/>
    <property type="project" value="UniProtKB-KW"/>
</dbReference>
<dbReference type="SUPFAM" id="SSF100920">
    <property type="entry name" value="Heat shock protein 70kD (HSP70), peptide-binding domain"/>
    <property type="match status" value="1"/>
</dbReference>
<dbReference type="GO" id="GO:0140662">
    <property type="term" value="F:ATP-dependent protein folding chaperone"/>
    <property type="evidence" value="ECO:0007669"/>
    <property type="project" value="InterPro"/>
</dbReference>
<gene>
    <name evidence="4" type="ORF">C8F04DRAFT_1317401</name>
</gene>
<feature type="region of interest" description="Disordered" evidence="3">
    <location>
        <begin position="115"/>
        <end position="169"/>
    </location>
</feature>
<name>A0AAD6T5A4_9AGAR</name>
<dbReference type="InterPro" id="IPR029047">
    <property type="entry name" value="HSP70_peptide-bd_sf"/>
</dbReference>
<comment type="caution">
    <text evidence="4">The sequence shown here is derived from an EMBL/GenBank/DDBJ whole genome shotgun (WGS) entry which is preliminary data.</text>
</comment>
<sequence>MLEAIELAGLRARIWGPVSWWGPRDTGHHRGHFNEPTTAVIAYGLDKKGGEFHTISEKGCILSGAVGTADVVSSMAAPSLSVGIETTGGVFTKLIARNTVIPPGRVDLLDCRDRSRQSLETSPMQKTNSTGHPAALTRSRPLNTESQDVEEQEGEVEVRREAMSSAGRW</sequence>
<evidence type="ECO:0000313" key="5">
    <source>
        <dbReference type="Proteomes" id="UP001218188"/>
    </source>
</evidence>
<dbReference type="EMBL" id="JARJCM010000026">
    <property type="protein sequence ID" value="KAJ7039512.1"/>
    <property type="molecule type" value="Genomic_DNA"/>
</dbReference>
<dbReference type="InterPro" id="IPR013126">
    <property type="entry name" value="Hsp_70_fam"/>
</dbReference>
<keyword evidence="2" id="KW-0067">ATP-binding</keyword>
<accession>A0AAD6T5A4</accession>
<dbReference type="Proteomes" id="UP001218188">
    <property type="component" value="Unassembled WGS sequence"/>
</dbReference>
<keyword evidence="5" id="KW-1185">Reference proteome</keyword>
<reference evidence="4" key="1">
    <citation type="submission" date="2023-03" db="EMBL/GenBank/DDBJ databases">
        <title>Massive genome expansion in bonnet fungi (Mycena s.s.) driven by repeated elements and novel gene families across ecological guilds.</title>
        <authorList>
            <consortium name="Lawrence Berkeley National Laboratory"/>
            <person name="Harder C.B."/>
            <person name="Miyauchi S."/>
            <person name="Viragh M."/>
            <person name="Kuo A."/>
            <person name="Thoen E."/>
            <person name="Andreopoulos B."/>
            <person name="Lu D."/>
            <person name="Skrede I."/>
            <person name="Drula E."/>
            <person name="Henrissat B."/>
            <person name="Morin E."/>
            <person name="Kohler A."/>
            <person name="Barry K."/>
            <person name="LaButti K."/>
            <person name="Morin E."/>
            <person name="Salamov A."/>
            <person name="Lipzen A."/>
            <person name="Mereny Z."/>
            <person name="Hegedus B."/>
            <person name="Baldrian P."/>
            <person name="Stursova M."/>
            <person name="Weitz H."/>
            <person name="Taylor A."/>
            <person name="Grigoriev I.V."/>
            <person name="Nagy L.G."/>
            <person name="Martin F."/>
            <person name="Kauserud H."/>
        </authorList>
    </citation>
    <scope>NUCLEOTIDE SEQUENCE</scope>
    <source>
        <strain evidence="4">CBHHK200</strain>
    </source>
</reference>
<dbReference type="Pfam" id="PF00012">
    <property type="entry name" value="HSP70"/>
    <property type="match status" value="1"/>
</dbReference>
<evidence type="ECO:0000256" key="2">
    <source>
        <dbReference type="ARBA" id="ARBA00022840"/>
    </source>
</evidence>
<organism evidence="4 5">
    <name type="scientific">Mycena alexandri</name>
    <dbReference type="NCBI Taxonomy" id="1745969"/>
    <lineage>
        <taxon>Eukaryota</taxon>
        <taxon>Fungi</taxon>
        <taxon>Dikarya</taxon>
        <taxon>Basidiomycota</taxon>
        <taxon>Agaricomycotina</taxon>
        <taxon>Agaricomycetes</taxon>
        <taxon>Agaricomycetidae</taxon>
        <taxon>Agaricales</taxon>
        <taxon>Marasmiineae</taxon>
        <taxon>Mycenaceae</taxon>
        <taxon>Mycena</taxon>
    </lineage>
</organism>
<dbReference type="Gene3D" id="2.60.34.10">
    <property type="entry name" value="Substrate Binding Domain Of DNAk, Chain A, domain 1"/>
    <property type="match status" value="1"/>
</dbReference>
<feature type="compositionally biased region" description="Polar residues" evidence="3">
    <location>
        <begin position="118"/>
        <end position="131"/>
    </location>
</feature>
<protein>
    <submittedName>
        <fullName evidence="4">Uncharacterized protein</fullName>
    </submittedName>
</protein>
<evidence type="ECO:0000256" key="1">
    <source>
        <dbReference type="ARBA" id="ARBA00022741"/>
    </source>
</evidence>
<keyword evidence="1" id="KW-0547">Nucleotide-binding</keyword>